<organism evidence="1">
    <name type="scientific">Salvia splendens</name>
    <name type="common">Scarlet sage</name>
    <dbReference type="NCBI Taxonomy" id="180675"/>
    <lineage>
        <taxon>Eukaryota</taxon>
        <taxon>Viridiplantae</taxon>
        <taxon>Streptophyta</taxon>
        <taxon>Embryophyta</taxon>
        <taxon>Tracheophyta</taxon>
        <taxon>Spermatophyta</taxon>
        <taxon>Magnoliopsida</taxon>
        <taxon>eudicotyledons</taxon>
        <taxon>Gunneridae</taxon>
        <taxon>Pentapetalae</taxon>
        <taxon>asterids</taxon>
        <taxon>lamiids</taxon>
        <taxon>Lamiales</taxon>
        <taxon>Lamiaceae</taxon>
        <taxon>Nepetoideae</taxon>
        <taxon>Mentheae</taxon>
        <taxon>Salviinae</taxon>
        <taxon>Salvia</taxon>
        <taxon>Salvia subgen. Calosphace</taxon>
        <taxon>core Calosphace</taxon>
    </lineage>
</organism>
<proteinExistence type="predicted"/>
<sequence length="72" mass="8348">MDLGKARQDIFRHLDKMPNCLMHTRWVYILEQKLAANMVTSPGLESVAAPWSNPCPFQFSFWKRKSLLHDSG</sequence>
<keyword evidence="2" id="KW-1185">Reference proteome</keyword>
<dbReference type="AlphaFoldDB" id="A0A8X8XKG5"/>
<accession>A0A8X8XKG5</accession>
<evidence type="ECO:0000313" key="2">
    <source>
        <dbReference type="Proteomes" id="UP000298416"/>
    </source>
</evidence>
<dbReference type="Proteomes" id="UP000298416">
    <property type="component" value="Unassembled WGS sequence"/>
</dbReference>
<comment type="caution">
    <text evidence="1">The sequence shown here is derived from an EMBL/GenBank/DDBJ whole genome shotgun (WGS) entry which is preliminary data.</text>
</comment>
<dbReference type="EMBL" id="PNBA02000009">
    <property type="protein sequence ID" value="KAG6414234.1"/>
    <property type="molecule type" value="Genomic_DNA"/>
</dbReference>
<reference evidence="1" key="1">
    <citation type="submission" date="2018-01" db="EMBL/GenBank/DDBJ databases">
        <authorList>
            <person name="Mao J.F."/>
        </authorList>
    </citation>
    <scope>NUCLEOTIDE SEQUENCE</scope>
    <source>
        <strain evidence="1">Huo1</strain>
        <tissue evidence="1">Leaf</tissue>
    </source>
</reference>
<protein>
    <submittedName>
        <fullName evidence="1">Uncharacterized protein</fullName>
    </submittedName>
</protein>
<evidence type="ECO:0000313" key="1">
    <source>
        <dbReference type="EMBL" id="KAG6414234.1"/>
    </source>
</evidence>
<reference evidence="1" key="2">
    <citation type="submission" date="2020-08" db="EMBL/GenBank/DDBJ databases">
        <title>Plant Genome Project.</title>
        <authorList>
            <person name="Zhang R.-G."/>
        </authorList>
    </citation>
    <scope>NUCLEOTIDE SEQUENCE</scope>
    <source>
        <strain evidence="1">Huo1</strain>
        <tissue evidence="1">Leaf</tissue>
    </source>
</reference>
<gene>
    <name evidence="1" type="ORF">SASPL_126952</name>
</gene>
<name>A0A8X8XKG5_SALSN</name>